<dbReference type="Gene3D" id="2.60.120.260">
    <property type="entry name" value="Galactose-binding domain-like"/>
    <property type="match status" value="1"/>
</dbReference>
<feature type="domain" description="Sialate O-acetylesterase" evidence="2">
    <location>
        <begin position="107"/>
        <end position="212"/>
    </location>
</feature>
<dbReference type="OrthoDB" id="9816001at2"/>
<evidence type="ECO:0000313" key="4">
    <source>
        <dbReference type="Proteomes" id="UP000182248"/>
    </source>
</evidence>
<evidence type="ECO:0000313" key="3">
    <source>
        <dbReference type="EMBL" id="SFW38635.1"/>
    </source>
</evidence>
<dbReference type="Gene3D" id="2.60.40.10">
    <property type="entry name" value="Immunoglobulins"/>
    <property type="match status" value="1"/>
</dbReference>
<dbReference type="GO" id="GO:0001681">
    <property type="term" value="F:sialate O-acetylesterase activity"/>
    <property type="evidence" value="ECO:0007669"/>
    <property type="project" value="InterPro"/>
</dbReference>
<dbReference type="PANTHER" id="PTHR22901">
    <property type="entry name" value="SIALATE O-ACETYLESTERASE"/>
    <property type="match status" value="1"/>
</dbReference>
<dbReference type="AlphaFoldDB" id="A0A1K1NTS6"/>
<protein>
    <submittedName>
        <fullName evidence="3">Sialate O-acetylesterase</fullName>
    </submittedName>
</protein>
<dbReference type="GO" id="GO:0004553">
    <property type="term" value="F:hydrolase activity, hydrolyzing O-glycosyl compounds"/>
    <property type="evidence" value="ECO:0007669"/>
    <property type="project" value="InterPro"/>
</dbReference>
<dbReference type="Proteomes" id="UP000182248">
    <property type="component" value="Unassembled WGS sequence"/>
</dbReference>
<dbReference type="SUPFAM" id="SSF49785">
    <property type="entry name" value="Galactose-binding domain-like"/>
    <property type="match status" value="1"/>
</dbReference>
<reference evidence="3 4" key="1">
    <citation type="submission" date="2016-11" db="EMBL/GenBank/DDBJ databases">
        <authorList>
            <person name="Jaros S."/>
            <person name="Januszkiewicz K."/>
            <person name="Wedrychowicz H."/>
        </authorList>
    </citation>
    <scope>NUCLEOTIDE SEQUENCE [LARGE SCALE GENOMIC DNA]</scope>
    <source>
        <strain evidence="3 4">CGMCC 1.12145</strain>
    </source>
</reference>
<keyword evidence="4" id="KW-1185">Reference proteome</keyword>
<dbReference type="InterPro" id="IPR013783">
    <property type="entry name" value="Ig-like_fold"/>
</dbReference>
<dbReference type="InterPro" id="IPR008979">
    <property type="entry name" value="Galactose-bd-like_sf"/>
</dbReference>
<evidence type="ECO:0000256" key="1">
    <source>
        <dbReference type="ARBA" id="ARBA00022801"/>
    </source>
</evidence>
<keyword evidence="1" id="KW-0378">Hydrolase</keyword>
<organism evidence="3 4">
    <name type="scientific">Sinomicrobium oceani</name>
    <dbReference type="NCBI Taxonomy" id="1150368"/>
    <lineage>
        <taxon>Bacteria</taxon>
        <taxon>Pseudomonadati</taxon>
        <taxon>Bacteroidota</taxon>
        <taxon>Flavobacteriia</taxon>
        <taxon>Flavobacteriales</taxon>
        <taxon>Flavobacteriaceae</taxon>
        <taxon>Sinomicrobium</taxon>
    </lineage>
</organism>
<name>A0A1K1NTS6_9FLAO</name>
<accession>A0A1K1NTS6</accession>
<dbReference type="GO" id="GO:0005975">
    <property type="term" value="P:carbohydrate metabolic process"/>
    <property type="evidence" value="ECO:0007669"/>
    <property type="project" value="InterPro"/>
</dbReference>
<sequence>MTYKHYRSALCLIVSCLFTAVSFGQIRLPRLISDGMVLQRDQNVRVWGWASPGESVKLTLDGKTVHTKTDEDGAWEMLLPAMKAGGPYTITLEGQNRIVLKNVVFGEVWVCSGQSNMELTMARVRDNYADVVQQADMPDIRQFLVPDQFDFKKENKDLEEGYWESASPDNISGFSAVAYFFALELYAKYQVPIGLINAALGGSPVEAWMSEEALKDFPDSYAELQKFKDDALIRKIETEDRERAAAWHDTLNKKDRGFTAPIPWSETDVPDKDWDSMEIPGFWANKEQFRRNEEGHEVFQPGHTQNGVVWFRKTIDLTADKAGKPASLWMGRIVDQDYTYVNGQQVGTTGYQYPPRKYTVAPGILKEGRNVITIRVINNGGKGGFVKDKPYFLAIDGDTIDLKGLWKYKPGVAMSPMPGQTFVRWKPGGLYNKMIAPLLPYTIRGIIWYQGESNTGDPGKYARTFPAMIKSWRKAWKQGDFPFLYVQLANFMEETDTPVESNWAVLRQAQLQALSLPETGMAIITDIGEWNDIHPLNKKDVGYRLALLARKIAYKEKGLTASGPIATKAAFKRDQVSVTFDAAGRGLTTRDGNTPQYFALSEDGKTFVWAKAEITGKNTVRVWNNRVKYPVAVRYAWANNPATANLYSEDGLPASPFELRK</sequence>
<dbReference type="PANTHER" id="PTHR22901:SF0">
    <property type="entry name" value="SIALATE O-ACETYLESTERASE"/>
    <property type="match status" value="1"/>
</dbReference>
<dbReference type="InterPro" id="IPR036514">
    <property type="entry name" value="SGNH_hydro_sf"/>
</dbReference>
<dbReference type="STRING" id="1150368.SAMN02927921_01439"/>
<dbReference type="EMBL" id="FPJE01000006">
    <property type="protein sequence ID" value="SFW38635.1"/>
    <property type="molecule type" value="Genomic_DNA"/>
</dbReference>
<dbReference type="Gene3D" id="3.40.50.1110">
    <property type="entry name" value="SGNH hydrolase"/>
    <property type="match status" value="2"/>
</dbReference>
<dbReference type="InterPro" id="IPR039329">
    <property type="entry name" value="SIAE"/>
</dbReference>
<proteinExistence type="predicted"/>
<dbReference type="Pfam" id="PF03629">
    <property type="entry name" value="SASA"/>
    <property type="match status" value="2"/>
</dbReference>
<dbReference type="InterPro" id="IPR005181">
    <property type="entry name" value="SASA"/>
</dbReference>
<dbReference type="SUPFAM" id="SSF52266">
    <property type="entry name" value="SGNH hydrolase"/>
    <property type="match status" value="1"/>
</dbReference>
<feature type="domain" description="Sialate O-acetylesterase" evidence="2">
    <location>
        <begin position="419"/>
        <end position="522"/>
    </location>
</feature>
<gene>
    <name evidence="3" type="ORF">SAMN02927921_01439</name>
</gene>
<dbReference type="RefSeq" id="WP_072316673.1">
    <property type="nucleotide sequence ID" value="NZ_FPJE01000006.1"/>
</dbReference>
<evidence type="ECO:0000259" key="2">
    <source>
        <dbReference type="Pfam" id="PF03629"/>
    </source>
</evidence>